<dbReference type="NCBIfam" id="NF003242">
    <property type="entry name" value="PRK04200.1"/>
    <property type="match status" value="1"/>
</dbReference>
<keyword evidence="5" id="KW-0324">Glycolysis</keyword>
<dbReference type="InterPro" id="IPR006124">
    <property type="entry name" value="Metalloenzyme"/>
</dbReference>
<name>A0A9D1AJN8_9FIRM</name>
<evidence type="ECO:0000256" key="5">
    <source>
        <dbReference type="ARBA" id="ARBA00023152"/>
    </source>
</evidence>
<reference evidence="8" key="2">
    <citation type="journal article" date="2021" name="PeerJ">
        <title>Extensive microbial diversity within the chicken gut microbiome revealed by metagenomics and culture.</title>
        <authorList>
            <person name="Gilroy R."/>
            <person name="Ravi A."/>
            <person name="Getino M."/>
            <person name="Pursley I."/>
            <person name="Horton D.L."/>
            <person name="Alikhan N.F."/>
            <person name="Baker D."/>
            <person name="Gharbi K."/>
            <person name="Hall N."/>
            <person name="Watson M."/>
            <person name="Adriaenssens E.M."/>
            <person name="Foster-Nyarko E."/>
            <person name="Jarju S."/>
            <person name="Secka A."/>
            <person name="Antonio M."/>
            <person name="Oren A."/>
            <person name="Chaudhuri R.R."/>
            <person name="La Ragione R."/>
            <person name="Hildebrand F."/>
            <person name="Pallen M.J."/>
        </authorList>
    </citation>
    <scope>NUCLEOTIDE SEQUENCE</scope>
    <source>
        <strain evidence="8">CHK184-25365</strain>
    </source>
</reference>
<comment type="function">
    <text evidence="2">Catalyzes the interconversion of 2-phosphoglycerate and 3-phosphoglycerate.</text>
</comment>
<dbReference type="Pfam" id="PF01676">
    <property type="entry name" value="Metalloenzyme"/>
    <property type="match status" value="1"/>
</dbReference>
<dbReference type="PIRSF" id="PIRSF006392">
    <property type="entry name" value="IPGAM_arch"/>
    <property type="match status" value="1"/>
</dbReference>
<comment type="pathway">
    <text evidence="3">Carbohydrate degradation.</text>
</comment>
<evidence type="ECO:0000313" key="9">
    <source>
        <dbReference type="Proteomes" id="UP000886749"/>
    </source>
</evidence>
<comment type="similarity">
    <text evidence="4">Belongs to the BPG-independent phosphoglycerate mutase family. A-PGAM subfamily.</text>
</comment>
<dbReference type="Gene3D" id="3.30.70.2130">
    <property type="entry name" value="Metalloenzyme domain"/>
    <property type="match status" value="1"/>
</dbReference>
<dbReference type="NCBIfam" id="TIGR02535">
    <property type="entry name" value="hyp_Hser_kinase"/>
    <property type="match status" value="1"/>
</dbReference>
<dbReference type="EC" id="5.4.2.12" evidence="8"/>
<dbReference type="GO" id="GO:0046872">
    <property type="term" value="F:metal ion binding"/>
    <property type="evidence" value="ECO:0007669"/>
    <property type="project" value="InterPro"/>
</dbReference>
<dbReference type="SUPFAM" id="SSF53649">
    <property type="entry name" value="Alkaline phosphatase-like"/>
    <property type="match status" value="1"/>
</dbReference>
<dbReference type="InterPro" id="IPR042253">
    <property type="entry name" value="Pglycerate_mutase_ApgM_sf"/>
</dbReference>
<reference evidence="8" key="1">
    <citation type="submission" date="2020-10" db="EMBL/GenBank/DDBJ databases">
        <authorList>
            <person name="Gilroy R."/>
        </authorList>
    </citation>
    <scope>NUCLEOTIDE SEQUENCE</scope>
    <source>
        <strain evidence="8">CHK184-25365</strain>
    </source>
</reference>
<sequence>MKNLVVLCDGMADYKFAPLGNQTPMTVANKPTMNQLAQNGLVGLVKTVGDGFKPGSDVANLSVMGYDPNLYYTGRSPLEAASIGIHMTDTDIALRCNLVTLSEEEDYAQRTMVDYCGGDITTAEADELIQALKKAFVDSDEFTLYTGVSYRHCLIWHNGSSEIGELTPPHDISGQKITDHLPTTPAGKKLLAMMEKSYEVLKNHPVNQKRVERGLRPANSMWLWGDGKAVSLPSFEEKYGLKGAVISAVDLIKGIGKLARMDVIEVEGATGYLDTNFDGKAQAAMDALKDHDFVYVHVEAPDECGHRCEPENKVKALELIDEKILTPCLNFLDENYQDYRILVMPDHATPLALRTHVSDPIPFLMYRKSKAQPHPNMEVYDEDHAAATGVYIDFGPDILKTFLNY</sequence>
<evidence type="ECO:0000256" key="6">
    <source>
        <dbReference type="ARBA" id="ARBA00023235"/>
    </source>
</evidence>
<dbReference type="Pfam" id="PF10143">
    <property type="entry name" value="PhosphMutase"/>
    <property type="match status" value="1"/>
</dbReference>
<keyword evidence="6 8" id="KW-0413">Isomerase</keyword>
<comment type="catalytic activity">
    <reaction evidence="1">
        <text>(2R)-2-phosphoglycerate = (2R)-3-phosphoglycerate</text>
        <dbReference type="Rhea" id="RHEA:15901"/>
        <dbReference type="ChEBI" id="CHEBI:58272"/>
        <dbReference type="ChEBI" id="CHEBI:58289"/>
        <dbReference type="EC" id="5.4.2.12"/>
    </reaction>
</comment>
<dbReference type="InterPro" id="IPR004456">
    <property type="entry name" value="Pglycerate_mutase_ApgM"/>
</dbReference>
<protein>
    <submittedName>
        <fullName evidence="8">Cofactor-independent phosphoglycerate mutase</fullName>
        <ecNumber evidence="8">5.4.2.12</ecNumber>
    </submittedName>
</protein>
<dbReference type="PANTHER" id="PTHR31209:SF4">
    <property type="entry name" value="2,3-BISPHOSPHOGLYCERATE-INDEPENDENT PHOSPHOGLYCERATE MUTASE"/>
    <property type="match status" value="1"/>
</dbReference>
<gene>
    <name evidence="8" type="ORF">IAB36_06420</name>
</gene>
<dbReference type="CDD" id="cd16011">
    <property type="entry name" value="iPGM_like"/>
    <property type="match status" value="1"/>
</dbReference>
<dbReference type="Gene3D" id="3.40.720.10">
    <property type="entry name" value="Alkaline Phosphatase, subunit A"/>
    <property type="match status" value="1"/>
</dbReference>
<dbReference type="PANTHER" id="PTHR31209">
    <property type="entry name" value="COFACTOR-INDEPENDENT PHOSPHOGLYCERATE MUTASE"/>
    <property type="match status" value="1"/>
</dbReference>
<evidence type="ECO:0000256" key="1">
    <source>
        <dbReference type="ARBA" id="ARBA00000370"/>
    </source>
</evidence>
<evidence type="ECO:0000256" key="3">
    <source>
        <dbReference type="ARBA" id="ARBA00004921"/>
    </source>
</evidence>
<dbReference type="InterPro" id="IPR023665">
    <property type="entry name" value="ApgAM_prokaryotes"/>
</dbReference>
<feature type="domain" description="Metalloenzyme" evidence="7">
    <location>
        <begin position="1"/>
        <end position="382"/>
    </location>
</feature>
<dbReference type="AlphaFoldDB" id="A0A9D1AJN8"/>
<evidence type="ECO:0000256" key="4">
    <source>
        <dbReference type="ARBA" id="ARBA00005524"/>
    </source>
</evidence>
<proteinExistence type="inferred from homology"/>
<comment type="caution">
    <text evidence="8">The sequence shown here is derived from an EMBL/GenBank/DDBJ whole genome shotgun (WGS) entry which is preliminary data.</text>
</comment>
<accession>A0A9D1AJN8</accession>
<dbReference type="GO" id="GO:0004619">
    <property type="term" value="F:phosphoglycerate mutase activity"/>
    <property type="evidence" value="ECO:0007669"/>
    <property type="project" value="UniProtKB-EC"/>
</dbReference>
<dbReference type="Proteomes" id="UP000886749">
    <property type="component" value="Unassembled WGS sequence"/>
</dbReference>
<evidence type="ECO:0000313" key="8">
    <source>
        <dbReference type="EMBL" id="HIR41442.1"/>
    </source>
</evidence>
<dbReference type="NCBIfam" id="TIGR00306">
    <property type="entry name" value="apgM"/>
    <property type="match status" value="1"/>
</dbReference>
<organism evidence="8 9">
    <name type="scientific">Candidatus Egerieicola pullicola</name>
    <dbReference type="NCBI Taxonomy" id="2840775"/>
    <lineage>
        <taxon>Bacteria</taxon>
        <taxon>Bacillati</taxon>
        <taxon>Bacillota</taxon>
        <taxon>Clostridia</taxon>
        <taxon>Eubacteriales</taxon>
        <taxon>Oscillospiraceae</taxon>
        <taxon>Oscillospiraceae incertae sedis</taxon>
        <taxon>Candidatus Egerieicola</taxon>
    </lineage>
</organism>
<evidence type="ECO:0000256" key="2">
    <source>
        <dbReference type="ARBA" id="ARBA00002315"/>
    </source>
</evidence>
<dbReference type="GO" id="GO:0006096">
    <property type="term" value="P:glycolytic process"/>
    <property type="evidence" value="ECO:0007669"/>
    <property type="project" value="UniProtKB-KW"/>
</dbReference>
<dbReference type="EMBL" id="DVGY01000147">
    <property type="protein sequence ID" value="HIR41442.1"/>
    <property type="molecule type" value="Genomic_DNA"/>
</dbReference>
<evidence type="ECO:0000259" key="7">
    <source>
        <dbReference type="Pfam" id="PF01676"/>
    </source>
</evidence>
<dbReference type="InterPro" id="IPR017850">
    <property type="entry name" value="Alkaline_phosphatase_core_sf"/>
</dbReference>